<dbReference type="Pfam" id="PF09106">
    <property type="entry name" value="WHD_2nd_SelB"/>
    <property type="match status" value="1"/>
</dbReference>
<accession>A0A6L5QDC3</accession>
<dbReference type="Gene3D" id="1.10.10.10">
    <property type="entry name" value="Winged helix-like DNA-binding domain superfamily/Winged helix DNA-binding domain"/>
    <property type="match status" value="3"/>
</dbReference>
<evidence type="ECO:0000256" key="1">
    <source>
        <dbReference type="ARBA" id="ARBA00004496"/>
    </source>
</evidence>
<dbReference type="PRINTS" id="PR00315">
    <property type="entry name" value="ELONGATNFCT"/>
</dbReference>
<keyword evidence="5" id="KW-0648">Protein biosynthesis</keyword>
<comment type="subcellular location">
    <subcellularLocation>
        <location evidence="1">Cytoplasm</location>
    </subcellularLocation>
</comment>
<dbReference type="PROSITE" id="PS00301">
    <property type="entry name" value="G_TR_1"/>
    <property type="match status" value="1"/>
</dbReference>
<dbReference type="GO" id="GO:0005829">
    <property type="term" value="C:cytosol"/>
    <property type="evidence" value="ECO:0007669"/>
    <property type="project" value="TreeGrafter"/>
</dbReference>
<dbReference type="GO" id="GO:0003924">
    <property type="term" value="F:GTPase activity"/>
    <property type="evidence" value="ECO:0007669"/>
    <property type="project" value="InterPro"/>
</dbReference>
<reference evidence="10 11" key="1">
    <citation type="submission" date="2019-11" db="EMBL/GenBank/DDBJ databases">
        <title>Novel species isolated from a subtropical stream in China.</title>
        <authorList>
            <person name="Lu H."/>
        </authorList>
    </citation>
    <scope>NUCLEOTIDE SEQUENCE [LARGE SCALE GENOMIC DNA]</scope>
    <source>
        <strain evidence="10 11">FT25W</strain>
    </source>
</reference>
<evidence type="ECO:0000256" key="8">
    <source>
        <dbReference type="ARBA" id="ARBA00031615"/>
    </source>
</evidence>
<dbReference type="InterPro" id="IPR015191">
    <property type="entry name" value="SelB_WHD4"/>
</dbReference>
<dbReference type="Gene3D" id="2.40.30.10">
    <property type="entry name" value="Translation factors"/>
    <property type="match status" value="1"/>
</dbReference>
<protein>
    <recommendedName>
        <fullName evidence="2">Selenocysteine-specific elongation factor</fullName>
    </recommendedName>
    <alternativeName>
        <fullName evidence="8">SelB translation factor</fullName>
    </alternativeName>
</protein>
<evidence type="ECO:0000256" key="7">
    <source>
        <dbReference type="ARBA" id="ARBA00025526"/>
    </source>
</evidence>
<dbReference type="SUPFAM" id="SSF50447">
    <property type="entry name" value="Translation proteins"/>
    <property type="match status" value="1"/>
</dbReference>
<dbReference type="InterPro" id="IPR000795">
    <property type="entry name" value="T_Tr_GTP-bd_dom"/>
</dbReference>
<dbReference type="CDD" id="cd03696">
    <property type="entry name" value="SelB_II"/>
    <property type="match status" value="1"/>
</dbReference>
<dbReference type="Proteomes" id="UP000481037">
    <property type="component" value="Unassembled WGS sequence"/>
</dbReference>
<dbReference type="CDD" id="cd15491">
    <property type="entry name" value="selB_III"/>
    <property type="match status" value="1"/>
</dbReference>
<evidence type="ECO:0000259" key="9">
    <source>
        <dbReference type="PROSITE" id="PS51722"/>
    </source>
</evidence>
<evidence type="ECO:0000313" key="10">
    <source>
        <dbReference type="EMBL" id="MRX07610.1"/>
    </source>
</evidence>
<dbReference type="PANTHER" id="PTHR43721:SF22">
    <property type="entry name" value="ELONGATION FACTOR TU, MITOCHONDRIAL"/>
    <property type="match status" value="1"/>
</dbReference>
<comment type="function">
    <text evidence="7">Translation factor necessary for the incorporation of selenocysteine into proteins. It probably replaces EF-Tu for the insertion of selenocysteine directed by the UGA codon. SelB binds GTP and GDP.</text>
</comment>
<dbReference type="Pfam" id="PF21214">
    <property type="entry name" value="WHD_2nd_SelB_bact"/>
    <property type="match status" value="1"/>
</dbReference>
<keyword evidence="3" id="KW-0963">Cytoplasm</keyword>
<dbReference type="Pfam" id="PF09107">
    <property type="entry name" value="WHD_3rd_SelB"/>
    <property type="match status" value="1"/>
</dbReference>
<keyword evidence="11" id="KW-1185">Reference proteome</keyword>
<dbReference type="InterPro" id="IPR009001">
    <property type="entry name" value="Transl_elong_EF1A/Init_IF2_C"/>
</dbReference>
<dbReference type="InterPro" id="IPR015190">
    <property type="entry name" value="Elong_fac_SelB-wing-hlx_typ-2"/>
</dbReference>
<evidence type="ECO:0000313" key="11">
    <source>
        <dbReference type="Proteomes" id="UP000481037"/>
    </source>
</evidence>
<dbReference type="SUPFAM" id="SSF52540">
    <property type="entry name" value="P-loop containing nucleoside triphosphate hydrolases"/>
    <property type="match status" value="1"/>
</dbReference>
<dbReference type="PANTHER" id="PTHR43721">
    <property type="entry name" value="ELONGATION FACTOR TU-RELATED"/>
    <property type="match status" value="1"/>
</dbReference>
<dbReference type="PROSITE" id="PS51722">
    <property type="entry name" value="G_TR_2"/>
    <property type="match status" value="1"/>
</dbReference>
<keyword evidence="10" id="KW-0251">Elongation factor</keyword>
<dbReference type="AlphaFoldDB" id="A0A6L5QDC3"/>
<organism evidence="10 11">
    <name type="scientific">Duganella alba</name>
    <dbReference type="NCBI Taxonomy" id="2666081"/>
    <lineage>
        <taxon>Bacteria</taxon>
        <taxon>Pseudomonadati</taxon>
        <taxon>Pseudomonadota</taxon>
        <taxon>Betaproteobacteria</taxon>
        <taxon>Burkholderiales</taxon>
        <taxon>Oxalobacteraceae</taxon>
        <taxon>Telluria group</taxon>
        <taxon>Duganella</taxon>
    </lineage>
</organism>
<evidence type="ECO:0000256" key="5">
    <source>
        <dbReference type="ARBA" id="ARBA00022917"/>
    </source>
</evidence>
<dbReference type="InterPro" id="IPR036390">
    <property type="entry name" value="WH_DNA-bd_sf"/>
</dbReference>
<dbReference type="GO" id="GO:0003723">
    <property type="term" value="F:RNA binding"/>
    <property type="evidence" value="ECO:0007669"/>
    <property type="project" value="InterPro"/>
</dbReference>
<proteinExistence type="predicted"/>
<dbReference type="Gene3D" id="3.40.50.300">
    <property type="entry name" value="P-loop containing nucleotide triphosphate hydrolases"/>
    <property type="match status" value="1"/>
</dbReference>
<evidence type="ECO:0000256" key="2">
    <source>
        <dbReference type="ARBA" id="ARBA00015953"/>
    </source>
</evidence>
<dbReference type="InterPro" id="IPR004161">
    <property type="entry name" value="EFTu-like_2"/>
</dbReference>
<evidence type="ECO:0000256" key="6">
    <source>
        <dbReference type="ARBA" id="ARBA00023134"/>
    </source>
</evidence>
<dbReference type="EMBL" id="WKJM01000004">
    <property type="protein sequence ID" value="MRX07610.1"/>
    <property type="molecule type" value="Genomic_DNA"/>
</dbReference>
<dbReference type="RefSeq" id="WP_154387876.1">
    <property type="nucleotide sequence ID" value="NZ_WKJM01000004.1"/>
</dbReference>
<dbReference type="GO" id="GO:0005525">
    <property type="term" value="F:GTP binding"/>
    <property type="evidence" value="ECO:0007669"/>
    <property type="project" value="UniProtKB-KW"/>
</dbReference>
<dbReference type="Pfam" id="PF03144">
    <property type="entry name" value="GTP_EFTU_D2"/>
    <property type="match status" value="1"/>
</dbReference>
<dbReference type="CDD" id="cd04171">
    <property type="entry name" value="SelB"/>
    <property type="match status" value="1"/>
</dbReference>
<dbReference type="InterPro" id="IPR009000">
    <property type="entry name" value="Transl_B-barrel_sf"/>
</dbReference>
<evidence type="ECO:0000256" key="3">
    <source>
        <dbReference type="ARBA" id="ARBA00022490"/>
    </source>
</evidence>
<name>A0A6L5QDC3_9BURK</name>
<dbReference type="InterPro" id="IPR048931">
    <property type="entry name" value="WHD_2nd_SelB_bact"/>
</dbReference>
<dbReference type="NCBIfam" id="TIGR00475">
    <property type="entry name" value="selB"/>
    <property type="match status" value="1"/>
</dbReference>
<dbReference type="Pfam" id="PF00009">
    <property type="entry name" value="GTP_EFTU"/>
    <property type="match status" value="1"/>
</dbReference>
<dbReference type="InterPro" id="IPR036388">
    <property type="entry name" value="WH-like_DNA-bd_sf"/>
</dbReference>
<dbReference type="InterPro" id="IPR004535">
    <property type="entry name" value="Transl_elong_SelB"/>
</dbReference>
<dbReference type="GO" id="GO:0003746">
    <property type="term" value="F:translation elongation factor activity"/>
    <property type="evidence" value="ECO:0007669"/>
    <property type="project" value="UniProtKB-KW"/>
</dbReference>
<dbReference type="InterPro" id="IPR031157">
    <property type="entry name" value="G_TR_CS"/>
</dbReference>
<keyword evidence="4" id="KW-0547">Nucleotide-binding</keyword>
<gene>
    <name evidence="10" type="primary">selB</name>
    <name evidence="10" type="ORF">GJ697_07190</name>
</gene>
<feature type="domain" description="Tr-type G" evidence="9">
    <location>
        <begin position="1"/>
        <end position="171"/>
    </location>
</feature>
<dbReference type="SUPFAM" id="SSF46785">
    <property type="entry name" value="Winged helix' DNA-binding domain"/>
    <property type="match status" value="3"/>
</dbReference>
<dbReference type="GO" id="GO:0001514">
    <property type="term" value="P:selenocysteine incorporation"/>
    <property type="evidence" value="ECO:0007669"/>
    <property type="project" value="InterPro"/>
</dbReference>
<sequence length="633" mass="67302">MIVGTAGHIDHGKTTLTRALTGVDTDRLKEEKARGISIELGYAYAPLEGGDILGVIDVPGHEKFIRTMAAGVTGIDAALLVIAADDGIMPQTLEHLAILRLLGVKRGAVALTKIDRADSNRLAQLEGEISALLSTTDFAGAPIFRTNATEEGDIGVKALLRHLAQLAATLPASDERRLFRLGVDRVFTLSGQGTIVTGTALAGSVRVGDILQMAPGGQEARVRSIHAQNRAADVGRAGQRLALNLGGVSKDEIARGTWVVAPALAACSERVDVQLTLTPDCGLTLKPWSPVHVHLGAAHHTANVVMLDDEVLAPGRTGRVQLVLDAPVHAVPGDRFVIRNAQATATIGGGVVLDPFGPARKRRSAARSAWLDALADYVASGDIGALLARGPLGLRVSTLVRLSQLPAGQIAAPPGTVEVSLQGGDQLLIAATEVQALQARILAALAEFHARAPDDAGPELWRLKRIVSPEMEDRLWSCLIDTLLASGAIKQRGRSLHLPAHSVELSAGEQAQVAPLLASLLAGAFDPPWVRELAREHGMPETEVRRLLLKLSKTGELSQVVKDLFYHPQRLDELARLVATLPEVQAASFRDATGLGRKRAIQVLEFFDRVGYTRRIGNIHLIRPNAAWAYSGA</sequence>
<dbReference type="InterPro" id="IPR027417">
    <property type="entry name" value="P-loop_NTPase"/>
</dbReference>
<keyword evidence="6" id="KW-0342">GTP-binding</keyword>
<dbReference type="InterPro" id="IPR057335">
    <property type="entry name" value="Beta-barrel_SelB"/>
</dbReference>
<dbReference type="SUPFAM" id="SSF50465">
    <property type="entry name" value="EF-Tu/eEF-1alpha/eIF2-gamma C-terminal domain"/>
    <property type="match status" value="1"/>
</dbReference>
<evidence type="ECO:0000256" key="4">
    <source>
        <dbReference type="ARBA" id="ARBA00022741"/>
    </source>
</evidence>
<dbReference type="InterPro" id="IPR050055">
    <property type="entry name" value="EF-Tu_GTPase"/>
</dbReference>
<comment type="caution">
    <text evidence="10">The sequence shown here is derived from an EMBL/GenBank/DDBJ whole genome shotgun (WGS) entry which is preliminary data.</text>
</comment>
<dbReference type="Pfam" id="PF25461">
    <property type="entry name" value="Beta-barrel_SelB"/>
    <property type="match status" value="1"/>
</dbReference>